<feature type="transmembrane region" description="Helical" evidence="6">
    <location>
        <begin position="86"/>
        <end position="105"/>
    </location>
</feature>
<dbReference type="Pfam" id="PF01943">
    <property type="entry name" value="Polysacc_synt"/>
    <property type="match status" value="1"/>
</dbReference>
<keyword evidence="4 6" id="KW-1133">Transmembrane helix</keyword>
<sequence length="447" mass="47739">MSKRKTYLQNAALLTGSGLVLRALGMGFRVVLAAYLGGEGMGLYQLILALYMVFVSFATSGINVASARLAAQSLARGSGMAETLRGLCFTALGFGTTAMVAQAVLAGPCARYLLHDIRAETALLILAPSLPFMAVSGAVRGCFLAARRVQPNITAQLIEQLVRMAVAVAGLRALAQWGAGYGCAAVLLGNTVSEGVSCGVMLAFAARTPEFVPRPGAPLHPYTRKELYDILWPIEGSRLLASALQAAESSLIPYTLALCTGSRTEAVAQYGSLKGMALPLLFFPFSVLGALSGLLMPEITRAHTKGDTAAMRRLIFTMLRLTGAFSLAAGAGFVVFGAPLAQFVYHDAEVGRYVQILGFVAPFMYLESMVDGVLKGLGEQLATFRYSLLDSILRITAIWFVVPKYGMMGFLGVMVVSNLMTFCLNMKRMMEQIKKPSPDRGRRPKAG</sequence>
<dbReference type="InterPro" id="IPR050833">
    <property type="entry name" value="Poly_Biosynth_Transport"/>
</dbReference>
<feature type="transmembrane region" description="Helical" evidence="6">
    <location>
        <begin position="125"/>
        <end position="146"/>
    </location>
</feature>
<evidence type="ECO:0000256" key="2">
    <source>
        <dbReference type="ARBA" id="ARBA00022475"/>
    </source>
</evidence>
<comment type="subcellular location">
    <subcellularLocation>
        <location evidence="1">Cell membrane</location>
        <topology evidence="1">Multi-pass membrane protein</topology>
    </subcellularLocation>
</comment>
<dbReference type="AlphaFoldDB" id="A0A943DEI4"/>
<dbReference type="InterPro" id="IPR002797">
    <property type="entry name" value="Polysacc_synth"/>
</dbReference>
<evidence type="ECO:0000313" key="8">
    <source>
        <dbReference type="Proteomes" id="UP000759273"/>
    </source>
</evidence>
<protein>
    <submittedName>
        <fullName evidence="7">Oligosaccharide flippase family protein</fullName>
    </submittedName>
</protein>
<dbReference type="PANTHER" id="PTHR30250">
    <property type="entry name" value="PST FAMILY PREDICTED COLANIC ACID TRANSPORTER"/>
    <property type="match status" value="1"/>
</dbReference>
<keyword evidence="5 6" id="KW-0472">Membrane</keyword>
<evidence type="ECO:0000256" key="1">
    <source>
        <dbReference type="ARBA" id="ARBA00004651"/>
    </source>
</evidence>
<feature type="transmembrane region" description="Helical" evidence="6">
    <location>
        <begin position="317"/>
        <end position="341"/>
    </location>
</feature>
<evidence type="ECO:0000256" key="4">
    <source>
        <dbReference type="ARBA" id="ARBA00022989"/>
    </source>
</evidence>
<evidence type="ECO:0000256" key="3">
    <source>
        <dbReference type="ARBA" id="ARBA00022692"/>
    </source>
</evidence>
<feature type="transmembrane region" description="Helical" evidence="6">
    <location>
        <begin position="43"/>
        <end position="65"/>
    </location>
</feature>
<organism evidence="7 8">
    <name type="scientific">Subdoligranulum variabile</name>
    <dbReference type="NCBI Taxonomy" id="214851"/>
    <lineage>
        <taxon>Bacteria</taxon>
        <taxon>Bacillati</taxon>
        <taxon>Bacillota</taxon>
        <taxon>Clostridia</taxon>
        <taxon>Eubacteriales</taxon>
        <taxon>Oscillospiraceae</taxon>
        <taxon>Subdoligranulum</taxon>
    </lineage>
</organism>
<feature type="transmembrane region" description="Helical" evidence="6">
    <location>
        <begin position="408"/>
        <end position="426"/>
    </location>
</feature>
<name>A0A943DEI4_9FIRM</name>
<keyword evidence="2" id="KW-1003">Cell membrane</keyword>
<gene>
    <name evidence="7" type="ORF">KHY36_06165</name>
</gene>
<feature type="transmembrane region" description="Helical" evidence="6">
    <location>
        <begin position="276"/>
        <end position="296"/>
    </location>
</feature>
<proteinExistence type="predicted"/>
<evidence type="ECO:0000256" key="5">
    <source>
        <dbReference type="ARBA" id="ARBA00023136"/>
    </source>
</evidence>
<reference evidence="7" key="1">
    <citation type="submission" date="2021-02" db="EMBL/GenBank/DDBJ databases">
        <title>Infant gut strain persistence is associated with maternal origin, phylogeny, and functional potential including surface adhesion and iron acquisition.</title>
        <authorList>
            <person name="Lou Y.C."/>
        </authorList>
    </citation>
    <scope>NUCLEOTIDE SEQUENCE</scope>
    <source>
        <strain evidence="7">L3_101_000M1_dasL3_101_000M1_concoct_87</strain>
    </source>
</reference>
<evidence type="ECO:0000313" key="7">
    <source>
        <dbReference type="EMBL" id="MBS5332101.1"/>
    </source>
</evidence>
<dbReference type="Proteomes" id="UP000759273">
    <property type="component" value="Unassembled WGS sequence"/>
</dbReference>
<dbReference type="PANTHER" id="PTHR30250:SF24">
    <property type="entry name" value="STAGE V SPORULATION PROTEIN B"/>
    <property type="match status" value="1"/>
</dbReference>
<dbReference type="GO" id="GO:0005886">
    <property type="term" value="C:plasma membrane"/>
    <property type="evidence" value="ECO:0007669"/>
    <property type="project" value="UniProtKB-SubCell"/>
</dbReference>
<evidence type="ECO:0000256" key="6">
    <source>
        <dbReference type="SAM" id="Phobius"/>
    </source>
</evidence>
<dbReference type="EMBL" id="JAGZGG010000011">
    <property type="protein sequence ID" value="MBS5332101.1"/>
    <property type="molecule type" value="Genomic_DNA"/>
</dbReference>
<keyword evidence="3 6" id="KW-0812">Transmembrane</keyword>
<accession>A0A943DEI4</accession>
<comment type="caution">
    <text evidence="7">The sequence shown here is derived from an EMBL/GenBank/DDBJ whole genome shotgun (WGS) entry which is preliminary data.</text>
</comment>